<dbReference type="Pfam" id="PF23446">
    <property type="entry name" value="LysM1_NFP_LYK"/>
    <property type="match status" value="1"/>
</dbReference>
<dbReference type="InterPro" id="IPR001245">
    <property type="entry name" value="Ser-Thr/Tyr_kinase_cat_dom"/>
</dbReference>
<feature type="signal peptide" evidence="1">
    <location>
        <begin position="1"/>
        <end position="26"/>
    </location>
</feature>
<gene>
    <name evidence="3" type="ORF">EUGRSUZ_H01926</name>
</gene>
<reference evidence="3" key="1">
    <citation type="submission" date="2013-07" db="EMBL/GenBank/DDBJ databases">
        <title>The genome of Eucalyptus grandis.</title>
        <authorList>
            <person name="Schmutz J."/>
            <person name="Hayes R."/>
            <person name="Myburg A."/>
            <person name="Tuskan G."/>
            <person name="Grattapaglia D."/>
            <person name="Rokhsar D.S."/>
        </authorList>
    </citation>
    <scope>NUCLEOTIDE SEQUENCE</scope>
    <source>
        <tissue evidence="3">Leaf extractions</tissue>
    </source>
</reference>
<dbReference type="PANTHER" id="PTHR45927:SF2">
    <property type="entry name" value="SERINE_THREONINE RECEPTOR-LIKE KINASE NFP"/>
    <property type="match status" value="1"/>
</dbReference>
<dbReference type="EMBL" id="KK198760">
    <property type="protein sequence ID" value="KCW59249.1"/>
    <property type="molecule type" value="Genomic_DNA"/>
</dbReference>
<dbReference type="InParanoid" id="A0A059AZP9"/>
<dbReference type="Gene3D" id="3.30.200.20">
    <property type="entry name" value="Phosphorylase Kinase, domain 1"/>
    <property type="match status" value="1"/>
</dbReference>
<dbReference type="InterPro" id="IPR000719">
    <property type="entry name" value="Prot_kinase_dom"/>
</dbReference>
<dbReference type="InterPro" id="IPR052611">
    <property type="entry name" value="Plant_RLK_LysM"/>
</dbReference>
<organism evidence="3">
    <name type="scientific">Eucalyptus grandis</name>
    <name type="common">Flooded gum</name>
    <dbReference type="NCBI Taxonomy" id="71139"/>
    <lineage>
        <taxon>Eukaryota</taxon>
        <taxon>Viridiplantae</taxon>
        <taxon>Streptophyta</taxon>
        <taxon>Embryophyta</taxon>
        <taxon>Tracheophyta</taxon>
        <taxon>Spermatophyta</taxon>
        <taxon>Magnoliopsida</taxon>
        <taxon>eudicotyledons</taxon>
        <taxon>Gunneridae</taxon>
        <taxon>Pentapetalae</taxon>
        <taxon>rosids</taxon>
        <taxon>malvids</taxon>
        <taxon>Myrtales</taxon>
        <taxon>Myrtaceae</taxon>
        <taxon>Myrtoideae</taxon>
        <taxon>Eucalypteae</taxon>
        <taxon>Eucalyptus</taxon>
    </lineage>
</organism>
<evidence type="ECO:0000313" key="3">
    <source>
        <dbReference type="EMBL" id="KCW59249.1"/>
    </source>
</evidence>
<keyword evidence="1" id="KW-0732">Signal</keyword>
<dbReference type="PANTHER" id="PTHR45927">
    <property type="entry name" value="LYSM-DOMAIN RECEPTOR-LIKE KINASE-RELATED"/>
    <property type="match status" value="1"/>
</dbReference>
<dbReference type="InterPro" id="IPR011009">
    <property type="entry name" value="Kinase-like_dom_sf"/>
</dbReference>
<dbReference type="AlphaFoldDB" id="A0A059AZP9"/>
<dbReference type="GO" id="GO:0004672">
    <property type="term" value="F:protein kinase activity"/>
    <property type="evidence" value="ECO:0007669"/>
    <property type="project" value="InterPro"/>
</dbReference>
<evidence type="ECO:0000259" key="2">
    <source>
        <dbReference type="PROSITE" id="PS50011"/>
    </source>
</evidence>
<proteinExistence type="predicted"/>
<dbReference type="InterPro" id="IPR036779">
    <property type="entry name" value="LysM_dom_sf"/>
</dbReference>
<evidence type="ECO:0000256" key="1">
    <source>
        <dbReference type="SAM" id="SignalP"/>
    </source>
</evidence>
<name>A0A059AZP9_EUCGR</name>
<feature type="domain" description="Protein kinase" evidence="2">
    <location>
        <begin position="238"/>
        <end position="522"/>
    </location>
</feature>
<dbReference type="SUPFAM" id="SSF56112">
    <property type="entry name" value="Protein kinase-like (PK-like)"/>
    <property type="match status" value="1"/>
</dbReference>
<dbReference type="OMA" id="VHMDIRT"/>
<dbReference type="InterPro" id="IPR008266">
    <property type="entry name" value="Tyr_kinase_AS"/>
</dbReference>
<dbReference type="InterPro" id="IPR059143">
    <property type="entry name" value="NFP_LysM2"/>
</dbReference>
<protein>
    <recommendedName>
        <fullName evidence="2">Protein kinase domain-containing protein</fullName>
    </recommendedName>
</protein>
<dbReference type="InterPro" id="IPR059144">
    <property type="entry name" value="NFP_LysM3"/>
</dbReference>
<sequence length="554" mass="61120">MAALPFSSKTLPFLLFTFFSCAQVLAQSPGKGANYSCSSDSLQSCDTYVAYFAQPPDFMDVGNISDLFHVSRRSIIQASNLTSEYNGLVQGQLLLVPIKCGCNGTSYFSNVTYEIMKGDSYYLVSTHAFENLTNWQTVEAANPSLNPNTLKVGTRVVFPLFCRCPSKAQSEAGLNLFITYVWQTNDQVSTVASKFNATPGAIIAENNQNNFTSVIDHPVLIPPKKALDRNGSPLETSDLIPDKLLSGVSGYLGKPIMYDVRAIMEATADLSEHWKIGKSVFQANINGEILAIKKIKDESSEEMKILQRLYHANLVKLMGVASDIDGPRFLVYEYVHNGSLKKWLHKQCTSSSGSIVLMWIQRLRIALDVANGLQYLHEHAQPSIVHGDIRTSNIVLDSRFKAKISNFSMAKPAASPAELKVDIFAFGVLLLELLSGKKAMGMKESGKIGMLWREIREVLDDDDDDGGGKREEKLRKWMDPNMDGFFPMDGALSLACLARTCTIEAPSLRPSMAEIVFNLSVLTHSCAENLEGSWASPRLESEEAVQIINPVKAR</sequence>
<dbReference type="InterPro" id="IPR056561">
    <property type="entry name" value="NFP_LYK_LysM1"/>
</dbReference>
<dbReference type="Gramene" id="KCW59249">
    <property type="protein sequence ID" value="KCW59249"/>
    <property type="gene ID" value="EUGRSUZ_H01926"/>
</dbReference>
<dbReference type="PROSITE" id="PS50011">
    <property type="entry name" value="PROTEIN_KINASE_DOM"/>
    <property type="match status" value="1"/>
</dbReference>
<dbReference type="GO" id="GO:0005524">
    <property type="term" value="F:ATP binding"/>
    <property type="evidence" value="ECO:0007669"/>
    <property type="project" value="InterPro"/>
</dbReference>
<dbReference type="Gene3D" id="1.10.510.10">
    <property type="entry name" value="Transferase(Phosphotransferase) domain 1"/>
    <property type="match status" value="2"/>
</dbReference>
<dbReference type="Pfam" id="PF23462">
    <property type="entry name" value="LysM3_NFP"/>
    <property type="match status" value="1"/>
</dbReference>
<dbReference type="PROSITE" id="PS00109">
    <property type="entry name" value="PROTEIN_KINASE_TYR"/>
    <property type="match status" value="1"/>
</dbReference>
<feature type="chain" id="PRO_5001567782" description="Protein kinase domain-containing protein" evidence="1">
    <location>
        <begin position="27"/>
        <end position="554"/>
    </location>
</feature>
<dbReference type="Gene3D" id="3.10.350.10">
    <property type="entry name" value="LysM domain"/>
    <property type="match status" value="1"/>
</dbReference>
<accession>A0A059AZP9</accession>
<dbReference type="Pfam" id="PF07714">
    <property type="entry name" value="PK_Tyr_Ser-Thr"/>
    <property type="match status" value="1"/>
</dbReference>
<dbReference type="Pfam" id="PF23457">
    <property type="entry name" value="LysM2_NFP"/>
    <property type="match status" value="1"/>
</dbReference>